<dbReference type="PROSITE" id="PS50011">
    <property type="entry name" value="PROTEIN_KINASE_DOM"/>
    <property type="match status" value="1"/>
</dbReference>
<evidence type="ECO:0000313" key="10">
    <source>
        <dbReference type="EMBL" id="KAF3952793.1"/>
    </source>
</evidence>
<dbReference type="Proteomes" id="UP000737018">
    <property type="component" value="Unassembled WGS sequence"/>
</dbReference>
<evidence type="ECO:0000256" key="6">
    <source>
        <dbReference type="ARBA" id="ARBA00023136"/>
    </source>
</evidence>
<dbReference type="FunFam" id="3.80.10.10:FF:000380">
    <property type="entry name" value="Putative inactive leucine-rich repeat receptor-like protein kinase"/>
    <property type="match status" value="1"/>
</dbReference>
<dbReference type="OrthoDB" id="676979at2759"/>
<accession>A0A8J4QVV7</accession>
<keyword evidence="3 8" id="KW-0812">Transmembrane</keyword>
<evidence type="ECO:0000256" key="1">
    <source>
        <dbReference type="ARBA" id="ARBA00004370"/>
    </source>
</evidence>
<dbReference type="Gene3D" id="3.30.200.20">
    <property type="entry name" value="Phosphorylase Kinase, domain 1"/>
    <property type="match status" value="1"/>
</dbReference>
<keyword evidence="6 8" id="KW-0472">Membrane</keyword>
<evidence type="ECO:0000259" key="9">
    <source>
        <dbReference type="PROSITE" id="PS50011"/>
    </source>
</evidence>
<dbReference type="GO" id="GO:0016020">
    <property type="term" value="C:membrane"/>
    <property type="evidence" value="ECO:0007669"/>
    <property type="project" value="UniProtKB-SubCell"/>
</dbReference>
<dbReference type="PANTHER" id="PTHR48056:SF61">
    <property type="entry name" value="PROTEIN KINASE DOMAIN-CONTAINING PROTEIN"/>
    <property type="match status" value="1"/>
</dbReference>
<dbReference type="SMART" id="SM00369">
    <property type="entry name" value="LRR_TYP"/>
    <property type="match status" value="5"/>
</dbReference>
<dbReference type="FunFam" id="3.80.10.10:FF:000155">
    <property type="entry name" value="Putative inactive leucine-rich repeat receptor-like protein kinase"/>
    <property type="match status" value="1"/>
</dbReference>
<dbReference type="InterPro" id="IPR050647">
    <property type="entry name" value="Plant_LRR-RLKs"/>
</dbReference>
<organism evidence="10 11">
    <name type="scientific">Castanea mollissima</name>
    <name type="common">Chinese chestnut</name>
    <dbReference type="NCBI Taxonomy" id="60419"/>
    <lineage>
        <taxon>Eukaryota</taxon>
        <taxon>Viridiplantae</taxon>
        <taxon>Streptophyta</taxon>
        <taxon>Embryophyta</taxon>
        <taxon>Tracheophyta</taxon>
        <taxon>Spermatophyta</taxon>
        <taxon>Magnoliopsida</taxon>
        <taxon>eudicotyledons</taxon>
        <taxon>Gunneridae</taxon>
        <taxon>Pentapetalae</taxon>
        <taxon>rosids</taxon>
        <taxon>fabids</taxon>
        <taxon>Fagales</taxon>
        <taxon>Fagaceae</taxon>
        <taxon>Castanea</taxon>
    </lineage>
</organism>
<dbReference type="GO" id="GO:0005524">
    <property type="term" value="F:ATP binding"/>
    <property type="evidence" value="ECO:0007669"/>
    <property type="project" value="InterPro"/>
</dbReference>
<dbReference type="Pfam" id="PF13855">
    <property type="entry name" value="LRR_8"/>
    <property type="match status" value="2"/>
</dbReference>
<keyword evidence="5 8" id="KW-1133">Transmembrane helix</keyword>
<dbReference type="SUPFAM" id="SSF52058">
    <property type="entry name" value="L domain-like"/>
    <property type="match status" value="1"/>
</dbReference>
<feature type="transmembrane region" description="Helical" evidence="8">
    <location>
        <begin position="424"/>
        <end position="452"/>
    </location>
</feature>
<keyword evidence="2" id="KW-0433">Leucine-rich repeat</keyword>
<evidence type="ECO:0000313" key="11">
    <source>
        <dbReference type="Proteomes" id="UP000737018"/>
    </source>
</evidence>
<evidence type="ECO:0000256" key="3">
    <source>
        <dbReference type="ARBA" id="ARBA00022692"/>
    </source>
</evidence>
<name>A0A8J4QVV7_9ROSI</name>
<comment type="caution">
    <text evidence="10">The sequence shown here is derived from an EMBL/GenBank/DDBJ whole genome shotgun (WGS) entry which is preliminary data.</text>
</comment>
<dbReference type="InterPro" id="IPR001611">
    <property type="entry name" value="Leu-rich_rpt"/>
</dbReference>
<evidence type="ECO:0000256" key="8">
    <source>
        <dbReference type="SAM" id="Phobius"/>
    </source>
</evidence>
<gene>
    <name evidence="10" type="ORF">CMV_021687</name>
</gene>
<comment type="subcellular location">
    <subcellularLocation>
        <location evidence="1">Membrane</location>
    </subcellularLocation>
</comment>
<dbReference type="InterPro" id="IPR000719">
    <property type="entry name" value="Prot_kinase_dom"/>
</dbReference>
<dbReference type="Pfam" id="PF00560">
    <property type="entry name" value="LRR_1"/>
    <property type="match status" value="1"/>
</dbReference>
<evidence type="ECO:0000256" key="4">
    <source>
        <dbReference type="ARBA" id="ARBA00022737"/>
    </source>
</evidence>
<dbReference type="Pfam" id="PF00069">
    <property type="entry name" value="Pkinase"/>
    <property type="match status" value="1"/>
</dbReference>
<sequence>MRLPLDMYGNYEMFDKFHNLWQLGTTNSKDMYVLWNLLKDSTLTNLKILVHEALTRKRSSQTQVLQQLRKHLEYPKQLEIWNNRSIDFCYLSSFPQVNITCQDNFVTELRIVGDKTAKVSGFHGFAIPKQTLSENFSLDSFVATLARLTNLRVLSLVSLGIWGPLPDKIHRLSSLEYLDLSSNFLFGSVPPKISTMLKLQTLKLDDNFFNDTVPNWFDSLSNLTILSLRNNQLKGQFPSSILSTTTLTDLIMSSNGMSGKLPHLSSLTSLHVLDLSANKLDSVLPKMPKGVVMVILSNNSFCGEIPQQYGQLSQLRRLDLSFNVLRGKPPSAVFSLPNISFLNIASNMLRGSLPDHLSCGSKLEFIDISNNKLMGGLPSCFSTNSEKRIVEVDGNCLSFNTRHQHVESYCMEVYMKKQSKGKNAGILAGLIIGVFILTMLLACGFLILWRIYCPIGISEQHLLHKTVQDSSAAGFSSELLASARFVSEAAKSSLPVCRSYSFEELKEATNNFDNSAFMGEGSYGKLYKGRLENGALVAIRCMPLSKKYSIRNLKLRLDLLAKLRHPHLVCLLGHCVDVGGRDDFSTNKIFLISEYLPSGSFCTHLAENSYGKVFNWSERLAILISIAKAVHFLHTGIIPGFFHNRLKTNNILLNEHGMAKLSDYGLSIISEETDKCGAKVEGYKSWQMKNLEDDVCSFGFILLEALVGPSVCARRDALLLNEIASINSLDGQKRIIDPIVQATCSQESLSIVLSIMSKCISLESCSRPSIEDVLWNLQYAAQIQGTVSGDHRFDTASPQ</sequence>
<dbReference type="InterPro" id="IPR003591">
    <property type="entry name" value="Leu-rich_rpt_typical-subtyp"/>
</dbReference>
<dbReference type="GO" id="GO:0004672">
    <property type="term" value="F:protein kinase activity"/>
    <property type="evidence" value="ECO:0007669"/>
    <property type="project" value="InterPro"/>
</dbReference>
<dbReference type="InterPro" id="IPR011009">
    <property type="entry name" value="Kinase-like_dom_sf"/>
</dbReference>
<dbReference type="FunFam" id="1.10.510.10:FF:000657">
    <property type="entry name" value="Putative inactive leucine-rich repeat receptor-like protein kinase"/>
    <property type="match status" value="1"/>
</dbReference>
<dbReference type="PANTHER" id="PTHR48056">
    <property type="entry name" value="LRR RECEPTOR-LIKE SERINE/THREONINE-PROTEIN KINASE-RELATED"/>
    <property type="match status" value="1"/>
</dbReference>
<reference evidence="10" key="1">
    <citation type="submission" date="2020-03" db="EMBL/GenBank/DDBJ databases">
        <title>Castanea mollissima Vanexum genome sequencing.</title>
        <authorList>
            <person name="Staton M."/>
        </authorList>
    </citation>
    <scope>NUCLEOTIDE SEQUENCE</scope>
    <source>
        <tissue evidence="10">Leaf</tissue>
    </source>
</reference>
<proteinExistence type="predicted"/>
<dbReference type="SUPFAM" id="SSF56112">
    <property type="entry name" value="Protein kinase-like (PK-like)"/>
    <property type="match status" value="1"/>
</dbReference>
<dbReference type="AlphaFoldDB" id="A0A8J4QVV7"/>
<evidence type="ECO:0000256" key="7">
    <source>
        <dbReference type="ARBA" id="ARBA00023180"/>
    </source>
</evidence>
<dbReference type="InterPro" id="IPR032675">
    <property type="entry name" value="LRR_dom_sf"/>
</dbReference>
<keyword evidence="7" id="KW-0325">Glycoprotein</keyword>
<keyword evidence="11" id="KW-1185">Reference proteome</keyword>
<dbReference type="Gene3D" id="3.80.10.10">
    <property type="entry name" value="Ribonuclease Inhibitor"/>
    <property type="match status" value="2"/>
</dbReference>
<evidence type="ECO:0000256" key="5">
    <source>
        <dbReference type="ARBA" id="ARBA00022989"/>
    </source>
</evidence>
<dbReference type="EMBL" id="JRKL02004347">
    <property type="protein sequence ID" value="KAF3952793.1"/>
    <property type="molecule type" value="Genomic_DNA"/>
</dbReference>
<dbReference type="Gene3D" id="1.10.510.10">
    <property type="entry name" value="Transferase(Phosphotransferase) domain 1"/>
    <property type="match status" value="1"/>
</dbReference>
<keyword evidence="4" id="KW-0677">Repeat</keyword>
<dbReference type="GO" id="GO:0033612">
    <property type="term" value="F:receptor serine/threonine kinase binding"/>
    <property type="evidence" value="ECO:0007669"/>
    <property type="project" value="TreeGrafter"/>
</dbReference>
<feature type="domain" description="Protein kinase" evidence="9">
    <location>
        <begin position="512"/>
        <end position="780"/>
    </location>
</feature>
<evidence type="ECO:0000256" key="2">
    <source>
        <dbReference type="ARBA" id="ARBA00022614"/>
    </source>
</evidence>
<protein>
    <recommendedName>
        <fullName evidence="9">Protein kinase domain-containing protein</fullName>
    </recommendedName>
</protein>